<dbReference type="GO" id="GO:0008168">
    <property type="term" value="F:methyltransferase activity"/>
    <property type="evidence" value="ECO:0007669"/>
    <property type="project" value="UniProtKB-KW"/>
</dbReference>
<dbReference type="Proteomes" id="UP000054823">
    <property type="component" value="Unassembled WGS sequence"/>
</dbReference>
<dbReference type="RefSeq" id="WP_058238131.1">
    <property type="nucleotide sequence ID" value="NZ_CYPW01000001.1"/>
</dbReference>
<feature type="domain" description="Methyltransferase" evidence="4">
    <location>
        <begin position="43"/>
        <end position="136"/>
    </location>
</feature>
<evidence type="ECO:0000256" key="3">
    <source>
        <dbReference type="ARBA" id="ARBA00022691"/>
    </source>
</evidence>
<gene>
    <name evidence="5" type="primary">cypM_1</name>
    <name evidence="5" type="ORF">SHM7688_00187</name>
</gene>
<dbReference type="CDD" id="cd02440">
    <property type="entry name" value="AdoMet_MTases"/>
    <property type="match status" value="1"/>
</dbReference>
<dbReference type="PANTHER" id="PTHR43464">
    <property type="entry name" value="METHYLTRANSFERASE"/>
    <property type="match status" value="1"/>
</dbReference>
<keyword evidence="6" id="KW-1185">Reference proteome</keyword>
<evidence type="ECO:0000256" key="1">
    <source>
        <dbReference type="ARBA" id="ARBA00022603"/>
    </source>
</evidence>
<proteinExistence type="predicted"/>
<dbReference type="InterPro" id="IPR029063">
    <property type="entry name" value="SAM-dependent_MTases_sf"/>
</dbReference>
<evidence type="ECO:0000256" key="2">
    <source>
        <dbReference type="ARBA" id="ARBA00022679"/>
    </source>
</evidence>
<sequence length="253" mass="27642">MTDVVKDALYADPRLVAAYDSINAGREDFDFYQSHLPAPPAQVLDVGCGTGRFALELAQIGYQVTGCDPAAAMIAHAQRQPQAEAVSWRVGTVSALPDEARFDAAVMTGHAFQCLLTDQDVQAFFMSLNARLKLNGVLMFESRNPRTRAWKRWKPAFSAPSVELGEGQTVQVIHDVIAQEPPFVTFEERYIFAPGGGEAVSQSTLRFASHDDIVLFAQAAGFECVGLWGDWSGGSYDTALSPEMIFKFRLAQG</sequence>
<organism evidence="5 6">
    <name type="scientific">Shimia marina</name>
    <dbReference type="NCBI Taxonomy" id="321267"/>
    <lineage>
        <taxon>Bacteria</taxon>
        <taxon>Pseudomonadati</taxon>
        <taxon>Pseudomonadota</taxon>
        <taxon>Alphaproteobacteria</taxon>
        <taxon>Rhodobacterales</taxon>
        <taxon>Roseobacteraceae</taxon>
    </lineage>
</organism>
<keyword evidence="3" id="KW-0949">S-adenosyl-L-methionine</keyword>
<dbReference type="GO" id="GO:0032259">
    <property type="term" value="P:methylation"/>
    <property type="evidence" value="ECO:0007669"/>
    <property type="project" value="UniProtKB-KW"/>
</dbReference>
<dbReference type="InterPro" id="IPR041698">
    <property type="entry name" value="Methyltransf_25"/>
</dbReference>
<dbReference type="STRING" id="321267.SHM7688_00187"/>
<dbReference type="AlphaFoldDB" id="A0A0P1EJS3"/>
<dbReference type="Gene3D" id="3.40.50.150">
    <property type="entry name" value="Vaccinia Virus protein VP39"/>
    <property type="match status" value="1"/>
</dbReference>
<evidence type="ECO:0000313" key="6">
    <source>
        <dbReference type="Proteomes" id="UP000054823"/>
    </source>
</evidence>
<dbReference type="OrthoDB" id="9765084at2"/>
<reference evidence="5 6" key="1">
    <citation type="submission" date="2015-09" db="EMBL/GenBank/DDBJ databases">
        <authorList>
            <consortium name="Swine Surveillance"/>
        </authorList>
    </citation>
    <scope>NUCLEOTIDE SEQUENCE [LARGE SCALE GENOMIC DNA]</scope>
    <source>
        <strain evidence="5 6">CECT 7688</strain>
    </source>
</reference>
<evidence type="ECO:0000259" key="4">
    <source>
        <dbReference type="Pfam" id="PF13649"/>
    </source>
</evidence>
<keyword evidence="2 5" id="KW-0808">Transferase</keyword>
<name>A0A0P1EJS3_9RHOB</name>
<dbReference type="EMBL" id="CYPW01000001">
    <property type="protein sequence ID" value="CUH50758.1"/>
    <property type="molecule type" value="Genomic_DNA"/>
</dbReference>
<dbReference type="EC" id="2.1.1.-" evidence="5"/>
<dbReference type="PANTHER" id="PTHR43464:SF19">
    <property type="entry name" value="UBIQUINONE BIOSYNTHESIS O-METHYLTRANSFERASE, MITOCHONDRIAL"/>
    <property type="match status" value="1"/>
</dbReference>
<protein>
    <submittedName>
        <fullName evidence="5">Cypemycin methyltransferase</fullName>
        <ecNumber evidence="5">2.1.1.-</ecNumber>
    </submittedName>
</protein>
<keyword evidence="1 5" id="KW-0489">Methyltransferase</keyword>
<dbReference type="SUPFAM" id="SSF53335">
    <property type="entry name" value="S-adenosyl-L-methionine-dependent methyltransferases"/>
    <property type="match status" value="1"/>
</dbReference>
<accession>A0A0P1EJS3</accession>
<evidence type="ECO:0000313" key="5">
    <source>
        <dbReference type="EMBL" id="CUH50758.1"/>
    </source>
</evidence>
<dbReference type="Pfam" id="PF13649">
    <property type="entry name" value="Methyltransf_25"/>
    <property type="match status" value="1"/>
</dbReference>